<feature type="transmembrane region" description="Helical" evidence="5">
    <location>
        <begin position="61"/>
        <end position="78"/>
    </location>
</feature>
<organism evidence="6 7">
    <name type="scientific">Peptoniphilus stercorisuis</name>
    <dbReference type="NCBI Taxonomy" id="1436965"/>
    <lineage>
        <taxon>Bacteria</taxon>
        <taxon>Bacillati</taxon>
        <taxon>Bacillota</taxon>
        <taxon>Tissierellia</taxon>
        <taxon>Tissierellales</taxon>
        <taxon>Peptoniphilaceae</taxon>
        <taxon>Peptoniphilus</taxon>
    </lineage>
</organism>
<keyword evidence="2 5" id="KW-0812">Transmembrane</keyword>
<gene>
    <name evidence="6" type="ORF">J2Z71_000062</name>
</gene>
<dbReference type="RefSeq" id="WP_210059852.1">
    <property type="nucleotide sequence ID" value="NZ_JAGGLJ010000001.1"/>
</dbReference>
<feature type="transmembrane region" description="Helical" evidence="5">
    <location>
        <begin position="145"/>
        <end position="166"/>
    </location>
</feature>
<evidence type="ECO:0000256" key="1">
    <source>
        <dbReference type="ARBA" id="ARBA00004141"/>
    </source>
</evidence>
<proteinExistence type="predicted"/>
<evidence type="ECO:0000256" key="2">
    <source>
        <dbReference type="ARBA" id="ARBA00022692"/>
    </source>
</evidence>
<dbReference type="EMBL" id="JAGGLJ010000001">
    <property type="protein sequence ID" value="MBP2024547.1"/>
    <property type="molecule type" value="Genomic_DNA"/>
</dbReference>
<dbReference type="Proteomes" id="UP001519306">
    <property type="component" value="Unassembled WGS sequence"/>
</dbReference>
<feature type="transmembrane region" description="Helical" evidence="5">
    <location>
        <begin position="90"/>
        <end position="113"/>
    </location>
</feature>
<sequence>MTNNPFFGILLAIITYEFGAYLARKTKSPIANPLLISIMLSIAFLQIFKIPYEDFKMGGEYIKFLLGPATVCMVVPLYKKLDILKKNIVAVLGGIFAGGLTSLITVLVMSKAFNLNTELIYSILPKSITTAIGVDVAAEFGGLPAIAAFAIVLTGVFGAVAGPSILKAVKVKDPVAVGIAMGTASHAVGTSKAMELGEEEGAMSGLCIGICGIITVLLMPIFVSLV</sequence>
<protein>
    <submittedName>
        <fullName evidence="6">Murein hydrolase (TIGR00659 family)</fullName>
    </submittedName>
</protein>
<keyword evidence="3 5" id="KW-1133">Transmembrane helix</keyword>
<dbReference type="InterPro" id="IPR007300">
    <property type="entry name" value="CidB/LrgB"/>
</dbReference>
<keyword evidence="6" id="KW-0378">Hydrolase</keyword>
<dbReference type="Pfam" id="PF04172">
    <property type="entry name" value="LrgB"/>
    <property type="match status" value="1"/>
</dbReference>
<accession>A0ABS4K9V1</accession>
<feature type="transmembrane region" description="Helical" evidence="5">
    <location>
        <begin position="202"/>
        <end position="225"/>
    </location>
</feature>
<feature type="transmembrane region" description="Helical" evidence="5">
    <location>
        <begin position="30"/>
        <end position="49"/>
    </location>
</feature>
<name>A0ABS4K9V1_9FIRM</name>
<evidence type="ECO:0000313" key="7">
    <source>
        <dbReference type="Proteomes" id="UP001519306"/>
    </source>
</evidence>
<evidence type="ECO:0000256" key="5">
    <source>
        <dbReference type="SAM" id="Phobius"/>
    </source>
</evidence>
<comment type="caution">
    <text evidence="6">The sequence shown here is derived from an EMBL/GenBank/DDBJ whole genome shotgun (WGS) entry which is preliminary data.</text>
</comment>
<evidence type="ECO:0000256" key="4">
    <source>
        <dbReference type="ARBA" id="ARBA00023136"/>
    </source>
</evidence>
<comment type="subcellular location">
    <subcellularLocation>
        <location evidence="1">Membrane</location>
        <topology evidence="1">Multi-pass membrane protein</topology>
    </subcellularLocation>
</comment>
<dbReference type="PANTHER" id="PTHR30249:SF0">
    <property type="entry name" value="PLASTIDAL GLYCOLATE_GLYCERATE TRANSLOCATOR 1, CHLOROPLASTIC"/>
    <property type="match status" value="1"/>
</dbReference>
<dbReference type="PANTHER" id="PTHR30249">
    <property type="entry name" value="PUTATIVE SEROTONIN TRANSPORTER"/>
    <property type="match status" value="1"/>
</dbReference>
<evidence type="ECO:0000256" key="3">
    <source>
        <dbReference type="ARBA" id="ARBA00022989"/>
    </source>
</evidence>
<dbReference type="GO" id="GO:0016787">
    <property type="term" value="F:hydrolase activity"/>
    <property type="evidence" value="ECO:0007669"/>
    <property type="project" value="UniProtKB-KW"/>
</dbReference>
<reference evidence="6 7" key="1">
    <citation type="submission" date="2021-03" db="EMBL/GenBank/DDBJ databases">
        <title>Genomic Encyclopedia of Type Strains, Phase IV (KMG-IV): sequencing the most valuable type-strain genomes for metagenomic binning, comparative biology and taxonomic classification.</title>
        <authorList>
            <person name="Goeker M."/>
        </authorList>
    </citation>
    <scope>NUCLEOTIDE SEQUENCE [LARGE SCALE GENOMIC DNA]</scope>
    <source>
        <strain evidence="6 7">DSM 27563</strain>
    </source>
</reference>
<evidence type="ECO:0000313" key="6">
    <source>
        <dbReference type="EMBL" id="MBP2024547.1"/>
    </source>
</evidence>
<keyword evidence="4 5" id="KW-0472">Membrane</keyword>
<feature type="transmembrane region" description="Helical" evidence="5">
    <location>
        <begin position="6"/>
        <end position="23"/>
    </location>
</feature>
<keyword evidence="7" id="KW-1185">Reference proteome</keyword>